<evidence type="ECO:0000313" key="2">
    <source>
        <dbReference type="Proteomes" id="UP000327157"/>
    </source>
</evidence>
<reference evidence="1 2" key="1">
    <citation type="submission" date="2019-09" db="EMBL/GenBank/DDBJ databases">
        <authorList>
            <person name="Ou C."/>
        </authorList>
    </citation>
    <scope>NUCLEOTIDE SEQUENCE [LARGE SCALE GENOMIC DNA]</scope>
    <source>
        <strain evidence="1">S2</strain>
        <tissue evidence="1">Leaf</tissue>
    </source>
</reference>
<reference evidence="1 2" key="3">
    <citation type="submission" date="2019-11" db="EMBL/GenBank/DDBJ databases">
        <title>A de novo genome assembly of a pear dwarfing rootstock.</title>
        <authorList>
            <person name="Wang F."/>
            <person name="Wang J."/>
            <person name="Li S."/>
            <person name="Zhang Y."/>
            <person name="Fang M."/>
            <person name="Ma L."/>
            <person name="Zhao Y."/>
            <person name="Jiang S."/>
        </authorList>
    </citation>
    <scope>NUCLEOTIDE SEQUENCE [LARGE SCALE GENOMIC DNA]</scope>
    <source>
        <strain evidence="1">S2</strain>
        <tissue evidence="1">Leaf</tissue>
    </source>
</reference>
<proteinExistence type="predicted"/>
<keyword evidence="2" id="KW-1185">Reference proteome</keyword>
<dbReference type="EMBL" id="SMOL01000553">
    <property type="protein sequence ID" value="KAB2608500.1"/>
    <property type="molecule type" value="Genomic_DNA"/>
</dbReference>
<reference evidence="2" key="2">
    <citation type="submission" date="2019-10" db="EMBL/GenBank/DDBJ databases">
        <title>A de novo genome assembly of a pear dwarfing rootstock.</title>
        <authorList>
            <person name="Wang F."/>
            <person name="Wang J."/>
            <person name="Li S."/>
            <person name="Zhang Y."/>
            <person name="Fang M."/>
            <person name="Ma L."/>
            <person name="Zhao Y."/>
            <person name="Jiang S."/>
        </authorList>
    </citation>
    <scope>NUCLEOTIDE SEQUENCE [LARGE SCALE GENOMIC DNA]</scope>
</reference>
<comment type="caution">
    <text evidence="1">The sequence shown here is derived from an EMBL/GenBank/DDBJ whole genome shotgun (WGS) entry which is preliminary data.</text>
</comment>
<sequence>MMTILSSKTMNIPDGVKIKFHAKIIKVKDNPILDGNEFFSILCPDQLEMPSCIAGSFLMLFLLLESSCGRKYIKGQMNNGETDGFKYLRESCPFVITKLLRYDITKPRTTLPVKADNKKKVVMLKTPEPVKIPELYEQIYNTIVLSVKS</sequence>
<gene>
    <name evidence="1" type="ORF">D8674_011668</name>
</gene>
<dbReference type="Proteomes" id="UP000327157">
    <property type="component" value="Chromosome 14"/>
</dbReference>
<dbReference type="AlphaFoldDB" id="A0A5N5G480"/>
<accession>A0A5N5G480</accession>
<dbReference type="OrthoDB" id="1660694at2759"/>
<evidence type="ECO:0000313" key="1">
    <source>
        <dbReference type="EMBL" id="KAB2608500.1"/>
    </source>
</evidence>
<organism evidence="1 2">
    <name type="scientific">Pyrus ussuriensis x Pyrus communis</name>
    <dbReference type="NCBI Taxonomy" id="2448454"/>
    <lineage>
        <taxon>Eukaryota</taxon>
        <taxon>Viridiplantae</taxon>
        <taxon>Streptophyta</taxon>
        <taxon>Embryophyta</taxon>
        <taxon>Tracheophyta</taxon>
        <taxon>Spermatophyta</taxon>
        <taxon>Magnoliopsida</taxon>
        <taxon>eudicotyledons</taxon>
        <taxon>Gunneridae</taxon>
        <taxon>Pentapetalae</taxon>
        <taxon>rosids</taxon>
        <taxon>fabids</taxon>
        <taxon>Rosales</taxon>
        <taxon>Rosaceae</taxon>
        <taxon>Amygdaloideae</taxon>
        <taxon>Maleae</taxon>
        <taxon>Pyrus</taxon>
    </lineage>
</organism>
<name>A0A5N5G480_9ROSA</name>
<protein>
    <submittedName>
        <fullName evidence="1">Uncharacterized protein</fullName>
    </submittedName>
</protein>